<proteinExistence type="predicted"/>
<evidence type="ECO:0000259" key="3">
    <source>
        <dbReference type="Pfam" id="PF00724"/>
    </source>
</evidence>
<evidence type="ECO:0000313" key="4">
    <source>
        <dbReference type="EMBL" id="KOS05298.1"/>
    </source>
</evidence>
<dbReference type="Proteomes" id="UP000037755">
    <property type="component" value="Unassembled WGS sequence"/>
</dbReference>
<dbReference type="RefSeq" id="WP_054406369.1">
    <property type="nucleotide sequence ID" value="NZ_FOYA01000023.1"/>
</dbReference>
<dbReference type="PATRIC" id="fig|1202724.3.peg.840"/>
<dbReference type="GO" id="GO:0016491">
    <property type="term" value="F:oxidoreductase activity"/>
    <property type="evidence" value="ECO:0007669"/>
    <property type="project" value="UniProtKB-KW"/>
</dbReference>
<dbReference type="PANTHER" id="PTHR43656">
    <property type="entry name" value="BINDING OXIDOREDUCTASE, PUTATIVE (AFU_ORTHOLOGUE AFUA_2G08260)-RELATED"/>
    <property type="match status" value="1"/>
</dbReference>
<dbReference type="OrthoDB" id="9772736at2"/>
<protein>
    <submittedName>
        <fullName evidence="4">NADH:flavin oxidoreductase</fullName>
    </submittedName>
</protein>
<dbReference type="STRING" id="1202724.AM493_04065"/>
<evidence type="ECO:0000256" key="2">
    <source>
        <dbReference type="ARBA" id="ARBA00023002"/>
    </source>
</evidence>
<dbReference type="InterPro" id="IPR051799">
    <property type="entry name" value="NADH_flavin_oxidoreductase"/>
</dbReference>
<evidence type="ECO:0000313" key="5">
    <source>
        <dbReference type="Proteomes" id="UP000037755"/>
    </source>
</evidence>
<keyword evidence="5" id="KW-1185">Reference proteome</keyword>
<dbReference type="PANTHER" id="PTHR43656:SF2">
    <property type="entry name" value="BINDING OXIDOREDUCTASE, PUTATIVE (AFU_ORTHOLOGUE AFUA_2G08260)-RELATED"/>
    <property type="match status" value="1"/>
</dbReference>
<feature type="domain" description="NADH:flavin oxidoreductase/NADH oxidase N-terminal" evidence="3">
    <location>
        <begin position="5"/>
        <end position="342"/>
    </location>
</feature>
<keyword evidence="2" id="KW-0560">Oxidoreductase</keyword>
<organism evidence="4 5">
    <name type="scientific">Flavobacterium akiainvivens</name>
    <dbReference type="NCBI Taxonomy" id="1202724"/>
    <lineage>
        <taxon>Bacteria</taxon>
        <taxon>Pseudomonadati</taxon>
        <taxon>Bacteroidota</taxon>
        <taxon>Flavobacteriia</taxon>
        <taxon>Flavobacteriales</taxon>
        <taxon>Flavobacteriaceae</taxon>
        <taxon>Flavobacterium</taxon>
    </lineage>
</organism>
<gene>
    <name evidence="4" type="ORF">AM493_04065</name>
</gene>
<dbReference type="Pfam" id="PF00724">
    <property type="entry name" value="Oxidored_FMN"/>
    <property type="match status" value="1"/>
</dbReference>
<sequence length="377" mass="41182">MGTNKLFEPLKFSNGISIKNRVVMSPMTTWASNEDYTISDEEVEYYKKRVNGVGLVITGCTRVTVNGIGFTHEFAGYDNSFLPSLKKLAVAAKSGGAPVVLQMFHAGNKAIRDLIPNGDVVSASAVAVESAPGSGEFITPRELTEDEIIAIIKAFGNTTRRAIEAGFDGVEIHGAHGFLVQNFMSPFFNKRTDKYGGSLENRLRFGIEIIQEVKQVIAQYAKKPFLLGYRISPEEMPQKTYGIEDTFVLIDKLIDENVDYLHFSLLDAVSQKPLDQENSETPISVVLNNYVDDRVPVIVAGGISTPQDASKVVDSGISMAALARALVINPDWVESAESGNEDKITSILKLGTVEEKKIPAKLMTILNSLKGFVQIEA</sequence>
<dbReference type="Gene3D" id="3.20.20.70">
    <property type="entry name" value="Aldolase class I"/>
    <property type="match status" value="1"/>
</dbReference>
<comment type="caution">
    <text evidence="4">The sequence shown here is derived from an EMBL/GenBank/DDBJ whole genome shotgun (WGS) entry which is preliminary data.</text>
</comment>
<reference evidence="4 5" key="1">
    <citation type="submission" date="2015-08" db="EMBL/GenBank/DDBJ databases">
        <title>Whole genome sequence of Flavobacterium akiainvivens IK-1T, from decaying Wikstroemia oahuensis, an endemic Hawaiian shrub.</title>
        <authorList>
            <person name="Wan X."/>
            <person name="Hou S."/>
            <person name="Saito J."/>
            <person name="Donachie S."/>
        </authorList>
    </citation>
    <scope>NUCLEOTIDE SEQUENCE [LARGE SCALE GENOMIC DNA]</scope>
    <source>
        <strain evidence="4 5">IK-1</strain>
    </source>
</reference>
<dbReference type="EMBL" id="LIYD01000005">
    <property type="protein sequence ID" value="KOS05298.1"/>
    <property type="molecule type" value="Genomic_DNA"/>
</dbReference>
<dbReference type="SUPFAM" id="SSF51395">
    <property type="entry name" value="FMN-linked oxidoreductases"/>
    <property type="match status" value="1"/>
</dbReference>
<dbReference type="GO" id="GO:0010181">
    <property type="term" value="F:FMN binding"/>
    <property type="evidence" value="ECO:0007669"/>
    <property type="project" value="InterPro"/>
</dbReference>
<dbReference type="InterPro" id="IPR013785">
    <property type="entry name" value="Aldolase_TIM"/>
</dbReference>
<dbReference type="InterPro" id="IPR001155">
    <property type="entry name" value="OxRdtase_FMN_N"/>
</dbReference>
<evidence type="ECO:0000256" key="1">
    <source>
        <dbReference type="ARBA" id="ARBA00022630"/>
    </source>
</evidence>
<accession>A0A0M8MGT8</accession>
<dbReference type="AlphaFoldDB" id="A0A0M8MGT8"/>
<name>A0A0M8MGT8_9FLAO</name>
<dbReference type="CDD" id="cd04735">
    <property type="entry name" value="OYE_like_4_FMN"/>
    <property type="match status" value="1"/>
</dbReference>
<keyword evidence="1" id="KW-0285">Flavoprotein</keyword>